<evidence type="ECO:0000256" key="3">
    <source>
        <dbReference type="ARBA" id="ARBA00022679"/>
    </source>
</evidence>
<keyword evidence="6" id="KW-0472">Membrane</keyword>
<feature type="non-terminal residue" evidence="9">
    <location>
        <position position="1"/>
    </location>
</feature>
<evidence type="ECO:0000256" key="7">
    <source>
        <dbReference type="SAM" id="MobiDB-lite"/>
    </source>
</evidence>
<dbReference type="Pfam" id="PF23452">
    <property type="entry name" value="HPAT"/>
    <property type="match status" value="1"/>
</dbReference>
<dbReference type="PANTHER" id="PTHR31485:SF7">
    <property type="entry name" value="PEPTIDYL SERINE ALPHA-GALACTOSYLTRANSFERASE"/>
    <property type="match status" value="1"/>
</dbReference>
<keyword evidence="3" id="KW-0808">Transferase</keyword>
<evidence type="ECO:0000313" key="9">
    <source>
        <dbReference type="EMBL" id="CAK9005088.1"/>
    </source>
</evidence>
<comment type="subcellular location">
    <subcellularLocation>
        <location evidence="1">Membrane</location>
        <topology evidence="1">Single-pass membrane protein</topology>
    </subcellularLocation>
</comment>
<name>A0ABP0IR71_9DINO</name>
<feature type="domain" description="Hydroxyproline O-arabinosyltransferase-like" evidence="8">
    <location>
        <begin position="171"/>
        <end position="421"/>
    </location>
</feature>
<sequence>VAVPELVPALPRRSSSEAAAAAAASSSSSGSDEGGMVANGKDEGRDTVVQLFGETGCEGAPVREFRRSDSSPAELVGLCDVNYKSMRVLGQAEIDFFSSCHHKNTYVASQFPSEGCVTKYNYPVAKSFVFAREHSVKSRVQIPDSLLDQQFAMQDHRPSKPAGAPAKARIVFSCESSEYFGYQVWANFYGFLTSGQESATWTRLMTGRERDDLPGVLPGLATFQAKRTLYSKRYSPINKPDVIAKWYESPDRPREEVIVVIDPDNWLLKDVSRYVNEVTKGHAIGEPAYFHGSRSAQRMWKEICLNNCDWDMDLVGVPYVVHRDDLKVIAPLWRYYTMLIKDRNDKDEDFKSKYGRLDLSWAAEMFGYTAAAAHAGVKHKVVRRIQVRDVDGEHRASKLQEIAMIHVGRAWVPKGDPLAKKYGHTEGKSFSHFGDQVWCKCNHTASTIMPWPIPPGTDFQSTKTLEILHYSRERFGPIPENSRYRAGTSRRDYGHALQ</sequence>
<evidence type="ECO:0000313" key="10">
    <source>
        <dbReference type="Proteomes" id="UP001642464"/>
    </source>
</evidence>
<feature type="region of interest" description="Disordered" evidence="7">
    <location>
        <begin position="479"/>
        <end position="498"/>
    </location>
</feature>
<evidence type="ECO:0000259" key="8">
    <source>
        <dbReference type="Pfam" id="PF23452"/>
    </source>
</evidence>
<keyword evidence="2" id="KW-0328">Glycosyltransferase</keyword>
<reference evidence="9 10" key="1">
    <citation type="submission" date="2024-02" db="EMBL/GenBank/DDBJ databases">
        <authorList>
            <person name="Chen Y."/>
            <person name="Shah S."/>
            <person name="Dougan E. K."/>
            <person name="Thang M."/>
            <person name="Chan C."/>
        </authorList>
    </citation>
    <scope>NUCLEOTIDE SEQUENCE [LARGE SCALE GENOMIC DNA]</scope>
</reference>
<organism evidence="9 10">
    <name type="scientific">Durusdinium trenchii</name>
    <dbReference type="NCBI Taxonomy" id="1381693"/>
    <lineage>
        <taxon>Eukaryota</taxon>
        <taxon>Sar</taxon>
        <taxon>Alveolata</taxon>
        <taxon>Dinophyceae</taxon>
        <taxon>Suessiales</taxon>
        <taxon>Symbiodiniaceae</taxon>
        <taxon>Durusdinium</taxon>
    </lineage>
</organism>
<keyword evidence="4" id="KW-0812">Transmembrane</keyword>
<evidence type="ECO:0000256" key="5">
    <source>
        <dbReference type="ARBA" id="ARBA00022989"/>
    </source>
</evidence>
<feature type="compositionally biased region" description="Basic and acidic residues" evidence="7">
    <location>
        <begin position="489"/>
        <end position="498"/>
    </location>
</feature>
<keyword evidence="5" id="KW-1133">Transmembrane helix</keyword>
<proteinExistence type="predicted"/>
<comment type="caution">
    <text evidence="9">The sequence shown here is derived from an EMBL/GenBank/DDBJ whole genome shotgun (WGS) entry which is preliminary data.</text>
</comment>
<dbReference type="Proteomes" id="UP001642464">
    <property type="component" value="Unassembled WGS sequence"/>
</dbReference>
<feature type="region of interest" description="Disordered" evidence="7">
    <location>
        <begin position="1"/>
        <end position="41"/>
    </location>
</feature>
<evidence type="ECO:0000256" key="1">
    <source>
        <dbReference type="ARBA" id="ARBA00004167"/>
    </source>
</evidence>
<evidence type="ECO:0000256" key="2">
    <source>
        <dbReference type="ARBA" id="ARBA00022676"/>
    </source>
</evidence>
<protein>
    <submittedName>
        <fullName evidence="9">Peptidyl serine alpha-galactosyltransferase (AtSGT1)</fullName>
    </submittedName>
</protein>
<dbReference type="PANTHER" id="PTHR31485">
    <property type="entry name" value="PEPTIDYL SERINE ALPHA-GALACTOSYLTRANSFERASE"/>
    <property type="match status" value="1"/>
</dbReference>
<dbReference type="InterPro" id="IPR056508">
    <property type="entry name" value="HPAT-like"/>
</dbReference>
<keyword evidence="10" id="KW-1185">Reference proteome</keyword>
<evidence type="ECO:0000256" key="6">
    <source>
        <dbReference type="ARBA" id="ARBA00023136"/>
    </source>
</evidence>
<dbReference type="EMBL" id="CAXAMM010004834">
    <property type="protein sequence ID" value="CAK9005088.1"/>
    <property type="molecule type" value="Genomic_DNA"/>
</dbReference>
<evidence type="ECO:0000256" key="4">
    <source>
        <dbReference type="ARBA" id="ARBA00022692"/>
    </source>
</evidence>
<accession>A0ABP0IR71</accession>
<feature type="compositionally biased region" description="Low complexity" evidence="7">
    <location>
        <begin position="16"/>
        <end position="31"/>
    </location>
</feature>
<gene>
    <name evidence="9" type="ORF">SCF082_LOCUS8448</name>
</gene>
<dbReference type="InterPro" id="IPR044845">
    <property type="entry name" value="HPAT/SRGT1-like"/>
</dbReference>